<dbReference type="PROSITE" id="PS00552">
    <property type="entry name" value="HTH_MERR_1"/>
    <property type="match status" value="1"/>
</dbReference>
<sequence>MYSIGKLSKLTGLSIPTLRHYDQMGILVPAYRNETTGYRYYDEEQMLQVQLIKNMKMLGFSLDDMRMILVKKDLSCFREKVSEIRHKIELQLQAVSDIDNYLSNGEYILREYYSKGSRAFYDSYPAELRTMPAADVLCMETEAPFRSMPFFTQCCLEIQNMRDHLGVLQTGALLLIPRTRNIRSFIRGEGGFSLCMPIQYREGCGREAVRHFKRVRVASILSVGSYEALEKIYDTLLAWVSENRLLPAGKLVLQCLLEPSDTMKSDQYIFRLNLPVVTEEQSREKLPELPVEFEWELI</sequence>
<dbReference type="InterPro" id="IPR009061">
    <property type="entry name" value="DNA-bd_dom_put_sf"/>
</dbReference>
<name>A0ABT1RPI0_9FIRM</name>
<keyword evidence="7" id="KW-1185">Reference proteome</keyword>
<dbReference type="InterPro" id="IPR047057">
    <property type="entry name" value="MerR_fam"/>
</dbReference>
<proteinExistence type="predicted"/>
<dbReference type="Proteomes" id="UP001524502">
    <property type="component" value="Unassembled WGS sequence"/>
</dbReference>
<keyword evidence="4" id="KW-0804">Transcription</keyword>
<dbReference type="InterPro" id="IPR011256">
    <property type="entry name" value="Reg_factor_effector_dom_sf"/>
</dbReference>
<evidence type="ECO:0000259" key="5">
    <source>
        <dbReference type="PROSITE" id="PS50937"/>
    </source>
</evidence>
<dbReference type="Pfam" id="PF13411">
    <property type="entry name" value="MerR_1"/>
    <property type="match status" value="1"/>
</dbReference>
<accession>A0ABT1RPI0</accession>
<dbReference type="PANTHER" id="PTHR30204">
    <property type="entry name" value="REDOX-CYCLING DRUG-SENSING TRANSCRIPTIONAL ACTIVATOR SOXR"/>
    <property type="match status" value="1"/>
</dbReference>
<dbReference type="Gene3D" id="1.10.1660.10">
    <property type="match status" value="1"/>
</dbReference>
<evidence type="ECO:0000256" key="4">
    <source>
        <dbReference type="ARBA" id="ARBA00023163"/>
    </source>
</evidence>
<organism evidence="6 7">
    <name type="scientific">Anaerovorax odorimutans</name>
    <dbReference type="NCBI Taxonomy" id="109327"/>
    <lineage>
        <taxon>Bacteria</taxon>
        <taxon>Bacillati</taxon>
        <taxon>Bacillota</taxon>
        <taxon>Clostridia</taxon>
        <taxon>Peptostreptococcales</taxon>
        <taxon>Anaerovoracaceae</taxon>
        <taxon>Anaerovorax</taxon>
    </lineage>
</organism>
<dbReference type="Gene3D" id="3.20.80.10">
    <property type="entry name" value="Regulatory factor, effector binding domain"/>
    <property type="match status" value="1"/>
</dbReference>
<dbReference type="PROSITE" id="PS50937">
    <property type="entry name" value="HTH_MERR_2"/>
    <property type="match status" value="1"/>
</dbReference>
<comment type="caution">
    <text evidence="6">The sequence shown here is derived from an EMBL/GenBank/DDBJ whole genome shotgun (WGS) entry which is preliminary data.</text>
</comment>
<dbReference type="RefSeq" id="WP_256132267.1">
    <property type="nucleotide sequence ID" value="NZ_JANFXK010000010.1"/>
</dbReference>
<evidence type="ECO:0000256" key="3">
    <source>
        <dbReference type="ARBA" id="ARBA00023125"/>
    </source>
</evidence>
<keyword evidence="3" id="KW-0238">DNA-binding</keyword>
<feature type="domain" description="HTH merR-type" evidence="5">
    <location>
        <begin position="1"/>
        <end position="71"/>
    </location>
</feature>
<dbReference type="SUPFAM" id="SSF46955">
    <property type="entry name" value="Putative DNA-binding domain"/>
    <property type="match status" value="1"/>
</dbReference>
<evidence type="ECO:0000313" key="6">
    <source>
        <dbReference type="EMBL" id="MCQ4637074.1"/>
    </source>
</evidence>
<reference evidence="6 7" key="1">
    <citation type="submission" date="2022-06" db="EMBL/GenBank/DDBJ databases">
        <title>Isolation of gut microbiota from human fecal samples.</title>
        <authorList>
            <person name="Pamer E.G."/>
            <person name="Barat B."/>
            <person name="Waligurski E."/>
            <person name="Medina S."/>
            <person name="Paddock L."/>
            <person name="Mostad J."/>
        </authorList>
    </citation>
    <scope>NUCLEOTIDE SEQUENCE [LARGE SCALE GENOMIC DNA]</scope>
    <source>
        <strain evidence="6 7">SL.3.17</strain>
    </source>
</reference>
<dbReference type="PANTHER" id="PTHR30204:SF69">
    <property type="entry name" value="MERR-FAMILY TRANSCRIPTIONAL REGULATOR"/>
    <property type="match status" value="1"/>
</dbReference>
<evidence type="ECO:0000256" key="2">
    <source>
        <dbReference type="ARBA" id="ARBA00023015"/>
    </source>
</evidence>
<keyword evidence="1" id="KW-0678">Repressor</keyword>
<dbReference type="InterPro" id="IPR000551">
    <property type="entry name" value="MerR-type_HTH_dom"/>
</dbReference>
<gene>
    <name evidence="6" type="ORF">NE619_10085</name>
</gene>
<dbReference type="SUPFAM" id="SSF55136">
    <property type="entry name" value="Probable bacterial effector-binding domain"/>
    <property type="match status" value="1"/>
</dbReference>
<dbReference type="SMART" id="SM00422">
    <property type="entry name" value="HTH_MERR"/>
    <property type="match status" value="1"/>
</dbReference>
<protein>
    <submittedName>
        <fullName evidence="6">MerR family transcriptional regulator</fullName>
    </submittedName>
</protein>
<evidence type="ECO:0000313" key="7">
    <source>
        <dbReference type="Proteomes" id="UP001524502"/>
    </source>
</evidence>
<keyword evidence="2" id="KW-0805">Transcription regulation</keyword>
<dbReference type="EMBL" id="JANFXK010000010">
    <property type="protein sequence ID" value="MCQ4637074.1"/>
    <property type="molecule type" value="Genomic_DNA"/>
</dbReference>
<evidence type="ECO:0000256" key="1">
    <source>
        <dbReference type="ARBA" id="ARBA00022491"/>
    </source>
</evidence>